<dbReference type="PANTHER" id="PTHR42945">
    <property type="entry name" value="HISTIDINE BIOSYNTHESIS BIFUNCTIONAL PROTEIN"/>
    <property type="match status" value="1"/>
</dbReference>
<evidence type="ECO:0000259" key="8">
    <source>
        <dbReference type="Pfam" id="PF01502"/>
    </source>
</evidence>
<dbReference type="EMBL" id="JAMJPJ010000012">
    <property type="protein sequence ID" value="MCL7930153.1"/>
    <property type="molecule type" value="Genomic_DNA"/>
</dbReference>
<evidence type="ECO:0000313" key="9">
    <source>
        <dbReference type="EMBL" id="MCL7930153.1"/>
    </source>
</evidence>
<accession>A0ABT0SQP5</accession>
<dbReference type="Pfam" id="PF01502">
    <property type="entry name" value="PRA-CH"/>
    <property type="match status" value="1"/>
</dbReference>
<feature type="binding site" evidence="7">
    <location>
        <position position="120"/>
    </location>
    <ligand>
        <name>Zn(2+)</name>
        <dbReference type="ChEBI" id="CHEBI:29105"/>
        <note>ligand shared between dimeric partners</note>
    </ligand>
</feature>
<comment type="pathway">
    <text evidence="2 7">Amino-acid biosynthesis; L-histidine biosynthesis; L-histidine from 5-phospho-alpha-D-ribose 1-diphosphate: step 3/9.</text>
</comment>
<dbReference type="PANTHER" id="PTHR42945:SF1">
    <property type="entry name" value="HISTIDINE BIOSYNTHESIS BIFUNCTIONAL PROTEIN HIS7"/>
    <property type="match status" value="1"/>
</dbReference>
<keyword evidence="7" id="KW-0460">Magnesium</keyword>
<evidence type="ECO:0000256" key="4">
    <source>
        <dbReference type="ARBA" id="ARBA00022605"/>
    </source>
</evidence>
<dbReference type="SUPFAM" id="SSF141734">
    <property type="entry name" value="HisI-like"/>
    <property type="match status" value="1"/>
</dbReference>
<comment type="subcellular location">
    <subcellularLocation>
        <location evidence="7">Cytoplasm</location>
    </subcellularLocation>
</comment>
<evidence type="ECO:0000256" key="1">
    <source>
        <dbReference type="ARBA" id="ARBA00000024"/>
    </source>
</evidence>
<keyword evidence="5 7" id="KW-0378">Hydrolase</keyword>
<comment type="subunit">
    <text evidence="7">Homodimer.</text>
</comment>
<dbReference type="InterPro" id="IPR026660">
    <property type="entry name" value="PRA-CH"/>
</dbReference>
<feature type="binding site" evidence="7">
    <location>
        <position position="113"/>
    </location>
    <ligand>
        <name>Zn(2+)</name>
        <dbReference type="ChEBI" id="CHEBI:29105"/>
        <note>ligand shared between dimeric partners</note>
    </ligand>
</feature>
<evidence type="ECO:0000256" key="3">
    <source>
        <dbReference type="ARBA" id="ARBA00022490"/>
    </source>
</evidence>
<comment type="catalytic activity">
    <reaction evidence="1 7">
        <text>1-(5-phospho-beta-D-ribosyl)-5'-AMP + H2O = 1-(5-phospho-beta-D-ribosyl)-5-[(5-phospho-beta-D-ribosylamino)methylideneamino]imidazole-4-carboxamide</text>
        <dbReference type="Rhea" id="RHEA:20049"/>
        <dbReference type="ChEBI" id="CHEBI:15377"/>
        <dbReference type="ChEBI" id="CHEBI:58435"/>
        <dbReference type="ChEBI" id="CHEBI:59457"/>
        <dbReference type="EC" id="3.5.4.19"/>
    </reaction>
</comment>
<feature type="binding site" evidence="7">
    <location>
        <position position="97"/>
    </location>
    <ligand>
        <name>Zn(2+)</name>
        <dbReference type="ChEBI" id="CHEBI:29105"/>
        <note>ligand shared between dimeric partners</note>
    </ligand>
</feature>
<comment type="cofactor">
    <cofactor evidence="7">
        <name>Mg(2+)</name>
        <dbReference type="ChEBI" id="CHEBI:18420"/>
    </cofactor>
    <text evidence="7">Binds 1 Mg(2+) ion per subunit.</text>
</comment>
<feature type="binding site" evidence="7">
    <location>
        <position position="98"/>
    </location>
    <ligand>
        <name>Mg(2+)</name>
        <dbReference type="ChEBI" id="CHEBI:18420"/>
    </ligand>
</feature>
<keyword evidence="6 7" id="KW-0368">Histidine biosynthesis</keyword>
<keyword evidence="7" id="KW-0479">Metal-binding</keyword>
<evidence type="ECO:0000256" key="6">
    <source>
        <dbReference type="ARBA" id="ARBA00023102"/>
    </source>
</evidence>
<reference evidence="9" key="1">
    <citation type="submission" date="2022-05" db="EMBL/GenBank/DDBJ databases">
        <title>Halomonas geminus sp. nov. and Halomonas llamarensis sp. nov. isolated from high-altitude salars of the Atacama Desert.</title>
        <authorList>
            <person name="Hintersatz C."/>
            <person name="Rojas L.A."/>
            <person name="Wei T.-S."/>
            <person name="Kutschke S."/>
            <person name="Lehmann F."/>
            <person name="Jain R."/>
            <person name="Pollmann K."/>
        </authorList>
    </citation>
    <scope>NUCLEOTIDE SEQUENCE</scope>
    <source>
        <strain evidence="9">ATCHA</strain>
    </source>
</reference>
<name>A0ABT0SQP5_9GAMM</name>
<evidence type="ECO:0000313" key="10">
    <source>
        <dbReference type="Proteomes" id="UP001165308"/>
    </source>
</evidence>
<comment type="caution">
    <text evidence="9">The sequence shown here is derived from an EMBL/GenBank/DDBJ whole genome shotgun (WGS) entry which is preliminary data.</text>
</comment>
<keyword evidence="7" id="KW-0862">Zinc</keyword>
<dbReference type="EC" id="3.5.4.19" evidence="7"/>
<keyword evidence="10" id="KW-1185">Reference proteome</keyword>
<proteinExistence type="inferred from homology"/>
<sequence length="148" mass="16602">MSALFKQLESTNRDDTLPSTSDLLDAVKYNEQGLIPAIAQQFDSGEVLMMAWMNREALEETLRTDRVCYYSRSRGKLWRKGESSGQQQQLKSATLDCDGDTLLLQVEQTGPACHTGRRSCFYVAITPTHAHITSEPLIDPAELYGQRS</sequence>
<evidence type="ECO:0000256" key="5">
    <source>
        <dbReference type="ARBA" id="ARBA00022801"/>
    </source>
</evidence>
<dbReference type="Proteomes" id="UP001165308">
    <property type="component" value="Unassembled WGS sequence"/>
</dbReference>
<dbReference type="InterPro" id="IPR038019">
    <property type="entry name" value="PRib_AMP_CycHydrolase_sf"/>
</dbReference>
<organism evidence="9 10">
    <name type="scientific">Halomonas llamarensis</name>
    <dbReference type="NCBI Taxonomy" id="2945104"/>
    <lineage>
        <taxon>Bacteria</taxon>
        <taxon>Pseudomonadati</taxon>
        <taxon>Pseudomonadota</taxon>
        <taxon>Gammaproteobacteria</taxon>
        <taxon>Oceanospirillales</taxon>
        <taxon>Halomonadaceae</taxon>
        <taxon>Halomonas</taxon>
    </lineage>
</organism>
<dbReference type="Gene3D" id="3.10.20.810">
    <property type="entry name" value="Phosphoribosyl-AMP cyclohydrolase"/>
    <property type="match status" value="1"/>
</dbReference>
<evidence type="ECO:0000256" key="7">
    <source>
        <dbReference type="HAMAP-Rule" id="MF_01021"/>
    </source>
</evidence>
<comment type="cofactor">
    <cofactor evidence="7">
        <name>Zn(2+)</name>
        <dbReference type="ChEBI" id="CHEBI:29105"/>
    </cofactor>
    <text evidence="7">Binds 1 zinc ion per subunit.</text>
</comment>
<keyword evidence="4 7" id="KW-0028">Amino-acid biosynthesis</keyword>
<dbReference type="InterPro" id="IPR002496">
    <property type="entry name" value="PRib_AMP_CycHydrolase_dom"/>
</dbReference>
<dbReference type="RefSeq" id="WP_250081450.1">
    <property type="nucleotide sequence ID" value="NZ_JAMJPJ010000012.1"/>
</dbReference>
<feature type="binding site" evidence="7">
    <location>
        <position position="96"/>
    </location>
    <ligand>
        <name>Mg(2+)</name>
        <dbReference type="ChEBI" id="CHEBI:18420"/>
    </ligand>
</feature>
<dbReference type="GO" id="GO:0004635">
    <property type="term" value="F:phosphoribosyl-AMP cyclohydrolase activity"/>
    <property type="evidence" value="ECO:0007669"/>
    <property type="project" value="UniProtKB-EC"/>
</dbReference>
<feature type="domain" description="Phosphoribosyl-AMP cyclohydrolase" evidence="8">
    <location>
        <begin position="49"/>
        <end position="122"/>
    </location>
</feature>
<dbReference type="HAMAP" id="MF_01021">
    <property type="entry name" value="HisI"/>
    <property type="match status" value="1"/>
</dbReference>
<dbReference type="NCBIfam" id="NF000768">
    <property type="entry name" value="PRK00051.1"/>
    <property type="match status" value="1"/>
</dbReference>
<comment type="similarity">
    <text evidence="7">Belongs to the PRA-CH family.</text>
</comment>
<keyword evidence="3 7" id="KW-0963">Cytoplasm</keyword>
<comment type="function">
    <text evidence="7">Catalyzes the hydrolysis of the adenine ring of phosphoribosyl-AMP.</text>
</comment>
<protein>
    <recommendedName>
        <fullName evidence="7">Phosphoribosyl-AMP cyclohydrolase</fullName>
        <shortName evidence="7">PRA-CH</shortName>
        <ecNumber evidence="7">3.5.4.19</ecNumber>
    </recommendedName>
</protein>
<feature type="binding site" evidence="7">
    <location>
        <position position="100"/>
    </location>
    <ligand>
        <name>Mg(2+)</name>
        <dbReference type="ChEBI" id="CHEBI:18420"/>
    </ligand>
</feature>
<gene>
    <name evidence="7 9" type="primary">hisI</name>
    <name evidence="9" type="ORF">M8006_09195</name>
</gene>
<evidence type="ECO:0000256" key="2">
    <source>
        <dbReference type="ARBA" id="ARBA00005169"/>
    </source>
</evidence>